<feature type="domain" description="Acetyl-CoA hydrolase/transferase C-terminal" evidence="1">
    <location>
        <begin position="86"/>
        <end position="220"/>
    </location>
</feature>
<dbReference type="Gene3D" id="3.30.750.70">
    <property type="entry name" value="4-hydroxybutyrate coenzyme like domains"/>
    <property type="match status" value="1"/>
</dbReference>
<dbReference type="Pfam" id="PF13336">
    <property type="entry name" value="AcetylCoA_hyd_C"/>
    <property type="match status" value="1"/>
</dbReference>
<proteinExistence type="predicted"/>
<dbReference type="InterPro" id="IPR046433">
    <property type="entry name" value="ActCoA_hydro"/>
</dbReference>
<dbReference type="PANTHER" id="PTHR21432:SF20">
    <property type="entry name" value="ACETYL-COA HYDROLASE"/>
    <property type="match status" value="1"/>
</dbReference>
<organism evidence="2 3">
    <name type="scientific">Acidiferrimicrobium australe</name>
    <dbReference type="NCBI Taxonomy" id="2664430"/>
    <lineage>
        <taxon>Bacteria</taxon>
        <taxon>Bacillati</taxon>
        <taxon>Actinomycetota</taxon>
        <taxon>Acidimicrobiia</taxon>
        <taxon>Acidimicrobiales</taxon>
        <taxon>Acidimicrobiaceae</taxon>
        <taxon>Acidiferrimicrobium</taxon>
    </lineage>
</organism>
<dbReference type="Proteomes" id="UP000437736">
    <property type="component" value="Unassembled WGS sequence"/>
</dbReference>
<sequence length="225" mass="22352">MAVGERERRIAAAVAGLVPDGATLQWGPGALGAAVVAALTRPVRVHAGVVTDELVGLAERGLLAGPAVAAYLWGGPGLARLATAGAVRLASVEHTHDPARLAAIPRFVAVNTALEVGLDGAANVEGPRGRPVSGPGGHPDFCLGASRSTGGLSVVVVRAEVAGRSAIVARPAVVSTPRTDVDVVVTEHGVADLRGRTDAERAASLIAVAGPAHRGGLRAAATTTG</sequence>
<dbReference type="PANTHER" id="PTHR21432">
    <property type="entry name" value="ACETYL-COA HYDROLASE-RELATED"/>
    <property type="match status" value="1"/>
</dbReference>
<dbReference type="InterPro" id="IPR038460">
    <property type="entry name" value="AcetylCoA_hyd_C_sf"/>
</dbReference>
<dbReference type="SUPFAM" id="SSF100950">
    <property type="entry name" value="NagB/RpiA/CoA transferase-like"/>
    <property type="match status" value="1"/>
</dbReference>
<evidence type="ECO:0000259" key="1">
    <source>
        <dbReference type="Pfam" id="PF13336"/>
    </source>
</evidence>
<dbReference type="InterPro" id="IPR026888">
    <property type="entry name" value="AcetylCoA_hyd_C"/>
</dbReference>
<dbReference type="EMBL" id="WJHE01000877">
    <property type="protein sequence ID" value="MST34159.1"/>
    <property type="molecule type" value="Genomic_DNA"/>
</dbReference>
<evidence type="ECO:0000313" key="3">
    <source>
        <dbReference type="Proteomes" id="UP000437736"/>
    </source>
</evidence>
<protein>
    <recommendedName>
        <fullName evidence="1">Acetyl-CoA hydrolase/transferase C-terminal domain-containing protein</fullName>
    </recommendedName>
</protein>
<reference evidence="2 3" key="1">
    <citation type="submission" date="2019-11" db="EMBL/GenBank/DDBJ databases">
        <title>Acidiferrimicrobium australis gen. nov., sp. nov., an acidophilic and obligately heterotrophic, member of the Actinobacteria that catalyses dissimilatory oxido- reduction of iron isolated from metal-rich acidic water in Chile.</title>
        <authorList>
            <person name="Gonzalez D."/>
            <person name="Huber K."/>
            <person name="Hedrich S."/>
            <person name="Rojas-Villalobos C."/>
            <person name="Quatrini R."/>
            <person name="Dinamarca M.A."/>
            <person name="Schwarz A."/>
            <person name="Canales C."/>
            <person name="Nancucheo I."/>
        </authorList>
    </citation>
    <scope>NUCLEOTIDE SEQUENCE [LARGE SCALE GENOMIC DNA]</scope>
    <source>
        <strain evidence="2 3">USS-CCA1</strain>
    </source>
</reference>
<keyword evidence="3" id="KW-1185">Reference proteome</keyword>
<accession>A0ABW9QWV9</accession>
<dbReference type="Gene3D" id="3.40.1080.20">
    <property type="entry name" value="Acetyl-CoA hydrolase/transferase C-terminal domain"/>
    <property type="match status" value="1"/>
</dbReference>
<name>A0ABW9QWV9_9ACTN</name>
<comment type="caution">
    <text evidence="2">The sequence shown here is derived from an EMBL/GenBank/DDBJ whole genome shotgun (WGS) entry which is preliminary data.</text>
</comment>
<dbReference type="InterPro" id="IPR037171">
    <property type="entry name" value="NagB/RpiA_transferase-like"/>
</dbReference>
<gene>
    <name evidence="2" type="ORF">GHK86_15690</name>
</gene>
<evidence type="ECO:0000313" key="2">
    <source>
        <dbReference type="EMBL" id="MST34159.1"/>
    </source>
</evidence>